<evidence type="ECO:0000313" key="2">
    <source>
        <dbReference type="EMBL" id="ERM94170.1"/>
    </source>
</evidence>
<evidence type="ECO:0000313" key="3">
    <source>
        <dbReference type="Proteomes" id="UP000017836"/>
    </source>
</evidence>
<dbReference type="Proteomes" id="UP000017836">
    <property type="component" value="Unassembled WGS sequence"/>
</dbReference>
<keyword evidence="3" id="KW-1185">Reference proteome</keyword>
<accession>W1NG97</accession>
<evidence type="ECO:0000256" key="1">
    <source>
        <dbReference type="SAM" id="MobiDB-lite"/>
    </source>
</evidence>
<organism evidence="2 3">
    <name type="scientific">Amborella trichopoda</name>
    <dbReference type="NCBI Taxonomy" id="13333"/>
    <lineage>
        <taxon>Eukaryota</taxon>
        <taxon>Viridiplantae</taxon>
        <taxon>Streptophyta</taxon>
        <taxon>Embryophyta</taxon>
        <taxon>Tracheophyta</taxon>
        <taxon>Spermatophyta</taxon>
        <taxon>Magnoliopsida</taxon>
        <taxon>Amborellales</taxon>
        <taxon>Amborellaceae</taxon>
        <taxon>Amborella</taxon>
    </lineage>
</organism>
<gene>
    <name evidence="2" type="ORF">AMTR_s00010p00179060</name>
</gene>
<proteinExistence type="predicted"/>
<reference evidence="3" key="1">
    <citation type="journal article" date="2013" name="Science">
        <title>The Amborella genome and the evolution of flowering plants.</title>
        <authorList>
            <consortium name="Amborella Genome Project"/>
        </authorList>
    </citation>
    <scope>NUCLEOTIDE SEQUENCE [LARGE SCALE GENOMIC DNA]</scope>
</reference>
<name>W1NG97_AMBTC</name>
<dbReference type="AlphaFoldDB" id="W1NG97"/>
<dbReference type="Gramene" id="ERM94170">
    <property type="protein sequence ID" value="ERM94170"/>
    <property type="gene ID" value="AMTR_s00010p00179060"/>
</dbReference>
<protein>
    <submittedName>
        <fullName evidence="2">Uncharacterized protein</fullName>
    </submittedName>
</protein>
<feature type="region of interest" description="Disordered" evidence="1">
    <location>
        <begin position="35"/>
        <end position="67"/>
    </location>
</feature>
<dbReference type="EMBL" id="KI397513">
    <property type="protein sequence ID" value="ERM94170.1"/>
    <property type="molecule type" value="Genomic_DNA"/>
</dbReference>
<dbReference type="HOGENOM" id="CLU_2500909_0_0_1"/>
<sequence length="86" mass="9707">MKAQMTTAKSYEHDAKCHNCGILVLYGFGRRKLWPRQSSSTGSKDTRGQMGISISRRRRRGSTRPHFSALMIPRLSSLLQNPRASS</sequence>